<accession>A0AA87Z7A3</accession>
<proteinExistence type="predicted"/>
<dbReference type="Proteomes" id="UP001187192">
    <property type="component" value="Unassembled WGS sequence"/>
</dbReference>
<reference evidence="2" key="1">
    <citation type="submission" date="2023-07" db="EMBL/GenBank/DDBJ databases">
        <title>draft genome sequence of fig (Ficus carica).</title>
        <authorList>
            <person name="Takahashi T."/>
            <person name="Nishimura K."/>
        </authorList>
    </citation>
    <scope>NUCLEOTIDE SEQUENCE</scope>
</reference>
<feature type="compositionally biased region" description="Gly residues" evidence="1">
    <location>
        <begin position="31"/>
        <end position="46"/>
    </location>
</feature>
<evidence type="ECO:0000313" key="3">
    <source>
        <dbReference type="Proteomes" id="UP001187192"/>
    </source>
</evidence>
<evidence type="ECO:0000313" key="2">
    <source>
        <dbReference type="EMBL" id="GMN20338.1"/>
    </source>
</evidence>
<organism evidence="2 3">
    <name type="scientific">Ficus carica</name>
    <name type="common">Common fig</name>
    <dbReference type="NCBI Taxonomy" id="3494"/>
    <lineage>
        <taxon>Eukaryota</taxon>
        <taxon>Viridiplantae</taxon>
        <taxon>Streptophyta</taxon>
        <taxon>Embryophyta</taxon>
        <taxon>Tracheophyta</taxon>
        <taxon>Spermatophyta</taxon>
        <taxon>Magnoliopsida</taxon>
        <taxon>eudicotyledons</taxon>
        <taxon>Gunneridae</taxon>
        <taxon>Pentapetalae</taxon>
        <taxon>rosids</taxon>
        <taxon>fabids</taxon>
        <taxon>Rosales</taxon>
        <taxon>Moraceae</taxon>
        <taxon>Ficeae</taxon>
        <taxon>Ficus</taxon>
    </lineage>
</organism>
<gene>
    <name evidence="2" type="ORF">TIFTF001_045320</name>
</gene>
<dbReference type="AlphaFoldDB" id="A0AA87Z7A3"/>
<evidence type="ECO:0000256" key="1">
    <source>
        <dbReference type="SAM" id="MobiDB-lite"/>
    </source>
</evidence>
<feature type="region of interest" description="Disordered" evidence="1">
    <location>
        <begin position="1"/>
        <end position="46"/>
    </location>
</feature>
<comment type="caution">
    <text evidence="2">The sequence shown here is derived from an EMBL/GenBank/DDBJ whole genome shotgun (WGS) entry which is preliminary data.</text>
</comment>
<dbReference type="EMBL" id="BTGU01003876">
    <property type="protein sequence ID" value="GMN20338.1"/>
    <property type="molecule type" value="Genomic_DNA"/>
</dbReference>
<keyword evidence="3" id="KW-1185">Reference proteome</keyword>
<sequence length="105" mass="11113">MGTPHPPSLFSRQGCEGGPRVGKRERRGKGSLSGGSVGGWGEVKRGGLGWRCRGRVDLGWGVPSELGVGELPRGGGDWGCRGWGYVTGVDGGKVTGYREDLGWEW</sequence>
<name>A0AA87Z7A3_FICCA</name>
<protein>
    <submittedName>
        <fullName evidence="2">Uncharacterized protein</fullName>
    </submittedName>
</protein>